<evidence type="ECO:0000313" key="1">
    <source>
        <dbReference type="EMBL" id="KXG25833.1"/>
    </source>
</evidence>
<dbReference type="AlphaFoldDB" id="A0A1B6PJI7"/>
<evidence type="ECO:0000313" key="2">
    <source>
        <dbReference type="Proteomes" id="UP000000768"/>
    </source>
</evidence>
<accession>A0A1B6PJI7</accession>
<dbReference type="Proteomes" id="UP000000768">
    <property type="component" value="Chromosome 6"/>
</dbReference>
<sequence>MTHARAVEELGALREVLASEPRSCRWMRWRGSSSSVWGLDMWRSRTRSGGFKYSYFCSCHLNFRPYPASGMHTTCMWVVELLLVLSNIFHYVSEFCMESLVTLVIKHFAESWIEEFMLVFENNGEDVNKMPRSLLSAFNKRSWIPVMNILSRFCIVSTADAKFFD</sequence>
<dbReference type="Gramene" id="KXG25833">
    <property type="protein sequence ID" value="KXG25833"/>
    <property type="gene ID" value="SORBI_3006G019400"/>
</dbReference>
<dbReference type="STRING" id="4558.A0A1B6PJI7"/>
<dbReference type="EMBL" id="CM000765">
    <property type="protein sequence ID" value="KXG25833.1"/>
    <property type="molecule type" value="Genomic_DNA"/>
</dbReference>
<reference evidence="1 2" key="1">
    <citation type="journal article" date="2009" name="Nature">
        <title>The Sorghum bicolor genome and the diversification of grasses.</title>
        <authorList>
            <person name="Paterson A.H."/>
            <person name="Bowers J.E."/>
            <person name="Bruggmann R."/>
            <person name="Dubchak I."/>
            <person name="Grimwood J."/>
            <person name="Gundlach H."/>
            <person name="Haberer G."/>
            <person name="Hellsten U."/>
            <person name="Mitros T."/>
            <person name="Poliakov A."/>
            <person name="Schmutz J."/>
            <person name="Spannagl M."/>
            <person name="Tang H."/>
            <person name="Wang X."/>
            <person name="Wicker T."/>
            <person name="Bharti A.K."/>
            <person name="Chapman J."/>
            <person name="Feltus F.A."/>
            <person name="Gowik U."/>
            <person name="Grigoriev I.V."/>
            <person name="Lyons E."/>
            <person name="Maher C.A."/>
            <person name="Martis M."/>
            <person name="Narechania A."/>
            <person name="Otillar R.P."/>
            <person name="Penning B.W."/>
            <person name="Salamov A.A."/>
            <person name="Wang Y."/>
            <person name="Zhang L."/>
            <person name="Carpita N.C."/>
            <person name="Freeling M."/>
            <person name="Gingle A.R."/>
            <person name="Hash C.T."/>
            <person name="Keller B."/>
            <person name="Klein P."/>
            <person name="Kresovich S."/>
            <person name="McCann M.C."/>
            <person name="Ming R."/>
            <person name="Peterson D.G."/>
            <person name="Mehboob-ur-Rahman"/>
            <person name="Ware D."/>
            <person name="Westhoff P."/>
            <person name="Mayer K.F."/>
            <person name="Messing J."/>
            <person name="Rokhsar D.S."/>
        </authorList>
    </citation>
    <scope>NUCLEOTIDE SEQUENCE [LARGE SCALE GENOMIC DNA]</scope>
    <source>
        <strain evidence="2">cv. BTx623</strain>
    </source>
</reference>
<name>A0A1B6PJI7_SORBI</name>
<organism evidence="1 2">
    <name type="scientific">Sorghum bicolor</name>
    <name type="common">Sorghum</name>
    <name type="synonym">Sorghum vulgare</name>
    <dbReference type="NCBI Taxonomy" id="4558"/>
    <lineage>
        <taxon>Eukaryota</taxon>
        <taxon>Viridiplantae</taxon>
        <taxon>Streptophyta</taxon>
        <taxon>Embryophyta</taxon>
        <taxon>Tracheophyta</taxon>
        <taxon>Spermatophyta</taxon>
        <taxon>Magnoliopsida</taxon>
        <taxon>Liliopsida</taxon>
        <taxon>Poales</taxon>
        <taxon>Poaceae</taxon>
        <taxon>PACMAD clade</taxon>
        <taxon>Panicoideae</taxon>
        <taxon>Andropogonodae</taxon>
        <taxon>Andropogoneae</taxon>
        <taxon>Sorghinae</taxon>
        <taxon>Sorghum</taxon>
    </lineage>
</organism>
<gene>
    <name evidence="1" type="ORF">SORBI_3006G019400</name>
</gene>
<keyword evidence="2" id="KW-1185">Reference proteome</keyword>
<reference evidence="2" key="2">
    <citation type="journal article" date="2018" name="Plant J.">
        <title>The Sorghum bicolor reference genome: improved assembly, gene annotations, a transcriptome atlas, and signatures of genome organization.</title>
        <authorList>
            <person name="McCormick R.F."/>
            <person name="Truong S.K."/>
            <person name="Sreedasyam A."/>
            <person name="Jenkins J."/>
            <person name="Shu S."/>
            <person name="Sims D."/>
            <person name="Kennedy M."/>
            <person name="Amirebrahimi M."/>
            <person name="Weers B.D."/>
            <person name="McKinley B."/>
            <person name="Mattison A."/>
            <person name="Morishige D.T."/>
            <person name="Grimwood J."/>
            <person name="Schmutz J."/>
            <person name="Mullet J.E."/>
        </authorList>
    </citation>
    <scope>NUCLEOTIDE SEQUENCE [LARGE SCALE GENOMIC DNA]</scope>
    <source>
        <strain evidence="2">cv. BTx623</strain>
    </source>
</reference>
<protein>
    <submittedName>
        <fullName evidence="1">Uncharacterized protein</fullName>
    </submittedName>
</protein>
<proteinExistence type="predicted"/>
<dbReference type="InParanoid" id="A0A1B6PJI7"/>